<organism evidence="4 5">
    <name type="scientific">Pycnococcus provasolii</name>
    <dbReference type="NCBI Taxonomy" id="41880"/>
    <lineage>
        <taxon>Eukaryota</taxon>
        <taxon>Viridiplantae</taxon>
        <taxon>Chlorophyta</taxon>
        <taxon>Pseudoscourfieldiophyceae</taxon>
        <taxon>Pseudoscourfieldiales</taxon>
        <taxon>Pycnococcaceae</taxon>
        <taxon>Pycnococcus</taxon>
    </lineage>
</organism>
<reference evidence="4" key="1">
    <citation type="submission" date="2020-10" db="EMBL/GenBank/DDBJ databases">
        <title>Unveiling of a novel bifunctional photoreceptor, Dualchrome1, isolated from a cosmopolitan green alga.</title>
        <authorList>
            <person name="Suzuki S."/>
            <person name="Kawachi M."/>
        </authorList>
    </citation>
    <scope>NUCLEOTIDE SEQUENCE</scope>
    <source>
        <strain evidence="4">NIES 2893</strain>
    </source>
</reference>
<name>A0A830HYY7_9CHLO</name>
<comment type="subcellular location">
    <subcellularLocation>
        <location evidence="1">Mitochondrion</location>
    </subcellularLocation>
</comment>
<dbReference type="PANTHER" id="PTHR28554">
    <property type="entry name" value="39S RIBOSOMAL PROTEIN L45, MITOCHONDRIAL"/>
    <property type="match status" value="1"/>
</dbReference>
<dbReference type="Proteomes" id="UP000660262">
    <property type="component" value="Unassembled WGS sequence"/>
</dbReference>
<keyword evidence="2" id="KW-0809">Transit peptide</keyword>
<dbReference type="PANTHER" id="PTHR28554:SF1">
    <property type="entry name" value="LARGE RIBOSOMAL SUBUNIT PROTEIN ML45"/>
    <property type="match status" value="1"/>
</dbReference>
<keyword evidence="3" id="KW-0496">Mitochondrion</keyword>
<proteinExistence type="predicted"/>
<gene>
    <name evidence="4" type="ORF">PPROV_001095600</name>
</gene>
<comment type="caution">
    <text evidence="4">The sequence shown here is derived from an EMBL/GenBank/DDBJ whole genome shotgun (WGS) entry which is preliminary data.</text>
</comment>
<accession>A0A830HYY7</accession>
<evidence type="ECO:0008006" key="6">
    <source>
        <dbReference type="Google" id="ProtNLM"/>
    </source>
</evidence>
<dbReference type="AlphaFoldDB" id="A0A830HYY7"/>
<keyword evidence="5" id="KW-1185">Reference proteome</keyword>
<evidence type="ECO:0000256" key="3">
    <source>
        <dbReference type="ARBA" id="ARBA00023128"/>
    </source>
</evidence>
<dbReference type="InterPro" id="IPR051975">
    <property type="entry name" value="mtLSU_mL45"/>
</dbReference>
<dbReference type="GO" id="GO:0005739">
    <property type="term" value="C:mitochondrion"/>
    <property type="evidence" value="ECO:0007669"/>
    <property type="project" value="UniProtKB-SubCell"/>
</dbReference>
<dbReference type="EMBL" id="BNJQ01000039">
    <property type="protein sequence ID" value="GHP12228.1"/>
    <property type="molecule type" value="Genomic_DNA"/>
</dbReference>
<evidence type="ECO:0000313" key="5">
    <source>
        <dbReference type="Proteomes" id="UP000660262"/>
    </source>
</evidence>
<evidence type="ECO:0000256" key="1">
    <source>
        <dbReference type="ARBA" id="ARBA00004173"/>
    </source>
</evidence>
<dbReference type="Gene3D" id="3.10.450.240">
    <property type="match status" value="1"/>
</dbReference>
<evidence type="ECO:0000313" key="4">
    <source>
        <dbReference type="EMBL" id="GHP12228.1"/>
    </source>
</evidence>
<protein>
    <recommendedName>
        <fullName evidence="6">Tim44-like domain-containing protein</fullName>
    </recommendedName>
</protein>
<sequence>MMMLTRSILLKKSTSFMKTSFRCVSCVSSSCSFPLKGSLSSSSMSVGFHASPSASFASSPSLGRHATSLMPFSSTYLLRSVSGSCSGRSSSSFLVGGGGTHVRHMATDPQARWLERINSIGMVVEPYEMPKPPQPIMSWFTPAGWSERATRMRSAWFNNTALFTLWRRLPGGFADRQFKLTVLESYSEIYRAIARGNLAPVRRLITDKQYEKIIKEIQARRARGVPPLVWNADYESSDAPWGACSIVRARAMPIIPGRIDTTYAQLTVRVASKHRVLPAPKATARHAKGVDSGVDSAAAASAAAVETFVEDFWVFEIAVGDAVRSKENSRWRLLERLTL</sequence>
<evidence type="ECO:0000256" key="2">
    <source>
        <dbReference type="ARBA" id="ARBA00022946"/>
    </source>
</evidence>